<dbReference type="Pfam" id="PF00702">
    <property type="entry name" value="Hydrolase"/>
    <property type="match status" value="1"/>
</dbReference>
<dbReference type="Gene3D" id="1.10.260.80">
    <property type="match status" value="1"/>
</dbReference>
<dbReference type="InterPro" id="IPR023214">
    <property type="entry name" value="HAD_sf"/>
</dbReference>
<evidence type="ECO:0000313" key="3">
    <source>
        <dbReference type="Proteomes" id="UP001259340"/>
    </source>
</evidence>
<dbReference type="PANTHER" id="PTHR43885">
    <property type="entry name" value="HALOACID DEHALOGENASE-LIKE HYDROLASE"/>
    <property type="match status" value="1"/>
</dbReference>
<comment type="caution">
    <text evidence="1">The sequence shown here is derived from an EMBL/GenBank/DDBJ whole genome shotgun (WGS) entry which is preliminary data.</text>
</comment>
<dbReference type="SUPFAM" id="SSF56784">
    <property type="entry name" value="HAD-like"/>
    <property type="match status" value="1"/>
</dbReference>
<reference evidence="2 4" key="1">
    <citation type="journal article" date="2022" name="bioRxiv">
        <title>Prophages regulate Shewanella fidelis 3313 motility and biofilm formation: implications for gut colonization dynamics in Ciona robusta.</title>
        <authorList>
            <person name="Natarajan O."/>
            <person name="Gibboney S.L."/>
            <person name="Young M.N."/>
            <person name="Lim S.J."/>
            <person name="Pluta N."/>
            <person name="Atkinson C.G."/>
            <person name="Leigh B.A."/>
            <person name="Liberti A."/>
            <person name="Kees E.D."/>
            <person name="Breitbart M."/>
            <person name="Gralnick J.A."/>
            <person name="Dishaw L.J."/>
        </authorList>
    </citation>
    <scope>NUCLEOTIDE SEQUENCE [LARGE SCALE GENOMIC DNA]</scope>
    <source>
        <strain evidence="2 4">JG4066</strain>
    </source>
</reference>
<reference evidence="1" key="2">
    <citation type="submission" date="2022-11" db="EMBL/GenBank/DDBJ databases">
        <title>Prophages regulate Shewanella fidelis motility and biofilm formation: implications for gut colonization dynamics in Ciona robusta.</title>
        <authorList>
            <person name="Natarajan O."/>
            <person name="Gibboney S.L."/>
            <person name="Young M.N."/>
            <person name="Lim S.J."/>
            <person name="Pluta N."/>
            <person name="Atkinson C.G.F."/>
            <person name="Leigh B.A."/>
            <person name="Liberti A."/>
            <person name="Kees E."/>
            <person name="Breitbart M."/>
            <person name="Gralnick J."/>
            <person name="Dishaw L.J."/>
        </authorList>
    </citation>
    <scope>NUCLEOTIDE SEQUENCE</scope>
    <source>
        <strain evidence="1">3313</strain>
    </source>
</reference>
<protein>
    <submittedName>
        <fullName evidence="1">HAD family hydrolase</fullName>
    </submittedName>
</protein>
<sequence length="214" mass="23649">MSITINNAFDFSQIKGVIFDLDGTLADSNPNFAGLRAELGIAPETDILAYIESITDPVLAQHTQKVVTRYELESSHNAQWISGAKQLMTFFKQQQLPQAILTRNMPQAAKITLENLGINVGVDIDPLLTRFDAKAKPDPQGVELICQQWRIKTAEILFIGDYLFDIQTANNAGSLSVLYSPSLVPEYAASANIVCGCYLSLVEHFKQQLTQITE</sequence>
<dbReference type="EMBL" id="JAPMLE010000001">
    <property type="protein sequence ID" value="MDR8524581.1"/>
    <property type="molecule type" value="Genomic_DNA"/>
</dbReference>
<dbReference type="InterPro" id="IPR036412">
    <property type="entry name" value="HAD-like_sf"/>
</dbReference>
<dbReference type="Gene3D" id="3.40.50.1000">
    <property type="entry name" value="HAD superfamily/HAD-like"/>
    <property type="match status" value="1"/>
</dbReference>
<dbReference type="Proteomes" id="UP001271263">
    <property type="component" value="Unassembled WGS sequence"/>
</dbReference>
<evidence type="ECO:0000313" key="1">
    <source>
        <dbReference type="EMBL" id="MDR8524581.1"/>
    </source>
</evidence>
<dbReference type="SFLD" id="SFLDG01129">
    <property type="entry name" value="C1.5:_HAD__Beta-PGM__Phosphata"/>
    <property type="match status" value="1"/>
</dbReference>
<organism evidence="1 3">
    <name type="scientific">Shewanella fidelis</name>
    <dbReference type="NCBI Taxonomy" id="173509"/>
    <lineage>
        <taxon>Bacteria</taxon>
        <taxon>Pseudomonadati</taxon>
        <taxon>Pseudomonadota</taxon>
        <taxon>Gammaproteobacteria</taxon>
        <taxon>Alteromonadales</taxon>
        <taxon>Shewanellaceae</taxon>
        <taxon>Shewanella</taxon>
    </lineage>
</organism>
<dbReference type="EMBL" id="JAPMLD010000001">
    <property type="protein sequence ID" value="MDW4822663.1"/>
    <property type="molecule type" value="Genomic_DNA"/>
</dbReference>
<keyword evidence="4" id="KW-1185">Reference proteome</keyword>
<dbReference type="PANTHER" id="PTHR43885:SF1">
    <property type="entry name" value="SUPERFAMILY HYDROLASE, PUTATIVE (AFU_ORTHOLOGUE AFUA_4G13290)-RELATED"/>
    <property type="match status" value="1"/>
</dbReference>
<keyword evidence="1" id="KW-0378">Hydrolase</keyword>
<gene>
    <name evidence="1" type="ORF">OS133_13185</name>
    <name evidence="2" type="ORF">OS134_01045</name>
</gene>
<dbReference type="AlphaFoldDB" id="A0AAW8NPD1"/>
<dbReference type="GO" id="GO:0016787">
    <property type="term" value="F:hydrolase activity"/>
    <property type="evidence" value="ECO:0007669"/>
    <property type="project" value="UniProtKB-KW"/>
</dbReference>
<dbReference type="SFLD" id="SFLDS00003">
    <property type="entry name" value="Haloacid_Dehalogenase"/>
    <property type="match status" value="1"/>
</dbReference>
<evidence type="ECO:0000313" key="2">
    <source>
        <dbReference type="EMBL" id="MDW4822663.1"/>
    </source>
</evidence>
<dbReference type="InterPro" id="IPR006439">
    <property type="entry name" value="HAD-SF_hydro_IA"/>
</dbReference>
<accession>A0AAW8NPD1</accession>
<dbReference type="NCBIfam" id="TIGR01549">
    <property type="entry name" value="HAD-SF-IA-v1"/>
    <property type="match status" value="1"/>
</dbReference>
<dbReference type="Proteomes" id="UP001259340">
    <property type="component" value="Unassembled WGS sequence"/>
</dbReference>
<dbReference type="NCBIfam" id="TIGR01509">
    <property type="entry name" value="HAD-SF-IA-v3"/>
    <property type="match status" value="1"/>
</dbReference>
<name>A0AAW8NPD1_9GAMM</name>
<dbReference type="RefSeq" id="WP_310655121.1">
    <property type="nucleotide sequence ID" value="NZ_JAPMLA010000010.1"/>
</dbReference>
<proteinExistence type="predicted"/>
<evidence type="ECO:0000313" key="4">
    <source>
        <dbReference type="Proteomes" id="UP001271263"/>
    </source>
</evidence>